<name>A0A1B7MDB7_9AGAM</name>
<sequence length="58" mass="6278">MSRELIPEGLSGGLADLEDRSDYWDALRTVLSVNMTGSSASLMRRFHAAMSSCTILAS</sequence>
<organism evidence="1 2">
    <name type="scientific">Rhizopogon vinicolor AM-OR11-026</name>
    <dbReference type="NCBI Taxonomy" id="1314800"/>
    <lineage>
        <taxon>Eukaryota</taxon>
        <taxon>Fungi</taxon>
        <taxon>Dikarya</taxon>
        <taxon>Basidiomycota</taxon>
        <taxon>Agaricomycotina</taxon>
        <taxon>Agaricomycetes</taxon>
        <taxon>Agaricomycetidae</taxon>
        <taxon>Boletales</taxon>
        <taxon>Suillineae</taxon>
        <taxon>Rhizopogonaceae</taxon>
        <taxon>Rhizopogon</taxon>
    </lineage>
</organism>
<dbReference type="AlphaFoldDB" id="A0A1B7MDB7"/>
<evidence type="ECO:0000313" key="1">
    <source>
        <dbReference type="EMBL" id="OAX30592.1"/>
    </source>
</evidence>
<dbReference type="EMBL" id="KV450224">
    <property type="protein sequence ID" value="OAX30592.1"/>
    <property type="molecule type" value="Genomic_DNA"/>
</dbReference>
<protein>
    <submittedName>
        <fullName evidence="1">Uncharacterized protein</fullName>
    </submittedName>
</protein>
<evidence type="ECO:0000313" key="2">
    <source>
        <dbReference type="Proteomes" id="UP000092154"/>
    </source>
</evidence>
<dbReference type="Proteomes" id="UP000092154">
    <property type="component" value="Unassembled WGS sequence"/>
</dbReference>
<reference evidence="1 2" key="1">
    <citation type="submission" date="2016-06" db="EMBL/GenBank/DDBJ databases">
        <title>Comparative genomics of the ectomycorrhizal sister species Rhizopogon vinicolor and Rhizopogon vesiculosus (Basidiomycota: Boletales) reveals a divergence of the mating type B locus.</title>
        <authorList>
            <consortium name="DOE Joint Genome Institute"/>
            <person name="Mujic A.B."/>
            <person name="Kuo A."/>
            <person name="Tritt A."/>
            <person name="Lipzen A."/>
            <person name="Chen C."/>
            <person name="Johnson J."/>
            <person name="Sharma A."/>
            <person name="Barry K."/>
            <person name="Grigoriev I.V."/>
            <person name="Spatafora J.W."/>
        </authorList>
    </citation>
    <scope>NUCLEOTIDE SEQUENCE [LARGE SCALE GENOMIC DNA]</scope>
    <source>
        <strain evidence="1 2">AM-OR11-026</strain>
    </source>
</reference>
<dbReference type="InParanoid" id="A0A1B7MDB7"/>
<keyword evidence="2" id="KW-1185">Reference proteome</keyword>
<gene>
    <name evidence="1" type="ORF">K503DRAFT_778115</name>
</gene>
<accession>A0A1B7MDB7</accession>
<proteinExistence type="predicted"/>